<dbReference type="InterPro" id="IPR004017">
    <property type="entry name" value="Cys_rich_dom"/>
</dbReference>
<dbReference type="PANTHER" id="PTHR42934">
    <property type="entry name" value="GLYCOLATE OXIDASE SUBUNIT GLCD"/>
    <property type="match status" value="1"/>
</dbReference>
<keyword evidence="4" id="KW-0408">Iron</keyword>
<comment type="caution">
    <text evidence="8">The sequence shown here is derived from an EMBL/GenBank/DDBJ whole genome shotgun (WGS) entry which is preliminary data.</text>
</comment>
<dbReference type="GO" id="GO:0046872">
    <property type="term" value="F:metal ion binding"/>
    <property type="evidence" value="ECO:0007669"/>
    <property type="project" value="UniProtKB-KW"/>
</dbReference>
<dbReference type="PANTHER" id="PTHR42934:SF2">
    <property type="entry name" value="GLYCOLATE OXIDASE SUBUNIT GLCD"/>
    <property type="match status" value="1"/>
</dbReference>
<proteinExistence type="predicted"/>
<evidence type="ECO:0000256" key="4">
    <source>
        <dbReference type="ARBA" id="ARBA00023004"/>
    </source>
</evidence>
<dbReference type="InterPro" id="IPR016164">
    <property type="entry name" value="FAD-linked_Oxase-like_C"/>
</dbReference>
<evidence type="ECO:0000256" key="2">
    <source>
        <dbReference type="ARBA" id="ARBA00022723"/>
    </source>
</evidence>
<dbReference type="EMBL" id="JAATJA010000001">
    <property type="protein sequence ID" value="NJB67730.1"/>
    <property type="molecule type" value="Genomic_DNA"/>
</dbReference>
<gene>
    <name evidence="8" type="ORF">GGQ74_001370</name>
</gene>
<dbReference type="InterPro" id="IPR016169">
    <property type="entry name" value="FAD-bd_PCMH_sub2"/>
</dbReference>
<dbReference type="InterPro" id="IPR017900">
    <property type="entry name" value="4Fe4S_Fe_S_CS"/>
</dbReference>
<reference evidence="8 9" key="1">
    <citation type="submission" date="2020-03" db="EMBL/GenBank/DDBJ databases">
        <title>Genomic Encyclopedia of Type Strains, Phase IV (KMG-IV): sequencing the most valuable type-strain genomes for metagenomic binning, comparative biology and taxonomic classification.</title>
        <authorList>
            <person name="Goeker M."/>
        </authorList>
    </citation>
    <scope>NUCLEOTIDE SEQUENCE [LARGE SCALE GENOMIC DNA]</scope>
    <source>
        <strain evidence="8 9">DSM 24233</strain>
    </source>
</reference>
<dbReference type="PROSITE" id="PS00198">
    <property type="entry name" value="4FE4S_FER_1"/>
    <property type="match status" value="2"/>
</dbReference>
<evidence type="ECO:0000259" key="6">
    <source>
        <dbReference type="PROSITE" id="PS51379"/>
    </source>
</evidence>
<evidence type="ECO:0000313" key="8">
    <source>
        <dbReference type="EMBL" id="NJB67730.1"/>
    </source>
</evidence>
<dbReference type="AlphaFoldDB" id="A0A846QL04"/>
<protein>
    <submittedName>
        <fullName evidence="8">FAD/FMN-containing dehydrogenase/Fe-S oxidoreductase</fullName>
    </submittedName>
</protein>
<evidence type="ECO:0000256" key="3">
    <source>
        <dbReference type="ARBA" id="ARBA00022827"/>
    </source>
</evidence>
<dbReference type="InterPro" id="IPR017896">
    <property type="entry name" value="4Fe4S_Fe-S-bd"/>
</dbReference>
<evidence type="ECO:0000256" key="5">
    <source>
        <dbReference type="ARBA" id="ARBA00023014"/>
    </source>
</evidence>
<evidence type="ECO:0000259" key="7">
    <source>
        <dbReference type="PROSITE" id="PS51387"/>
    </source>
</evidence>
<dbReference type="SUPFAM" id="SSF46548">
    <property type="entry name" value="alpha-helical ferredoxin"/>
    <property type="match status" value="1"/>
</dbReference>
<keyword evidence="5" id="KW-0411">Iron-sulfur</keyword>
<keyword evidence="9" id="KW-1185">Reference proteome</keyword>
<dbReference type="PROSITE" id="PS51379">
    <property type="entry name" value="4FE4S_FER_2"/>
    <property type="match status" value="2"/>
</dbReference>
<dbReference type="Gene3D" id="3.30.70.2740">
    <property type="match status" value="1"/>
</dbReference>
<dbReference type="Gene3D" id="1.10.1060.10">
    <property type="entry name" value="Alpha-helical ferredoxin"/>
    <property type="match status" value="1"/>
</dbReference>
<keyword evidence="1" id="KW-0285">Flavoprotein</keyword>
<feature type="domain" description="4Fe-4S ferredoxin-type" evidence="6">
    <location>
        <begin position="766"/>
        <end position="795"/>
    </location>
</feature>
<evidence type="ECO:0000313" key="9">
    <source>
        <dbReference type="Proteomes" id="UP000580856"/>
    </source>
</evidence>
<feature type="domain" description="4Fe-4S ferredoxin-type" evidence="6">
    <location>
        <begin position="704"/>
        <end position="733"/>
    </location>
</feature>
<dbReference type="SUPFAM" id="SSF55103">
    <property type="entry name" value="FAD-linked oxidases, C-terminal domain"/>
    <property type="match status" value="1"/>
</dbReference>
<dbReference type="InterPro" id="IPR016166">
    <property type="entry name" value="FAD-bd_PCMH"/>
</dbReference>
<dbReference type="Pfam" id="PF02754">
    <property type="entry name" value="CCG"/>
    <property type="match status" value="2"/>
</dbReference>
<dbReference type="PROSITE" id="PS51387">
    <property type="entry name" value="FAD_PCMH"/>
    <property type="match status" value="1"/>
</dbReference>
<dbReference type="InterPro" id="IPR009051">
    <property type="entry name" value="Helical_ferredxn"/>
</dbReference>
<dbReference type="Proteomes" id="UP000580856">
    <property type="component" value="Unassembled WGS sequence"/>
</dbReference>
<keyword evidence="2" id="KW-0479">Metal-binding</keyword>
<dbReference type="Pfam" id="PF02913">
    <property type="entry name" value="FAD-oxidase_C"/>
    <property type="match status" value="2"/>
</dbReference>
<keyword evidence="3" id="KW-0274">FAD</keyword>
<name>A0A846QL04_9BACT</name>
<evidence type="ECO:0000256" key="1">
    <source>
        <dbReference type="ARBA" id="ARBA00022630"/>
    </source>
</evidence>
<dbReference type="InterPro" id="IPR004113">
    <property type="entry name" value="FAD-bd_oxidored_4_C"/>
</dbReference>
<dbReference type="Pfam" id="PF13183">
    <property type="entry name" value="Fer4_8"/>
    <property type="match status" value="1"/>
</dbReference>
<dbReference type="Pfam" id="PF01565">
    <property type="entry name" value="FAD_binding_4"/>
    <property type="match status" value="1"/>
</dbReference>
<sequence>MPRVLGLDYKEFKRWPEAVRETALDLAAELFLIRYNPFIDPEMVWKSAQASFSRAKLALSEEYSSVLATGMFRFWNQFKDDLKFKEEVIRRARQFLPEEAIDIRPNSRVECATDATDLRMELPLFVALPETTAQVRDLVRLAGAMNFSLIPRGGGSGLTGGAIPARRRSVVLGLARLNKVLDRDPEAMTLCCQSGIITIDAIRAAAESNMLFTVDPASKSASSIGGNVSENSGGPFAFEYGTTIDNILSYRMVMPSGELIEVRRKDHPGHKIMPHETAVFEILNEHGELKETVALAGTDVRAEGLGKDVTNKFLGGLPGVQKEGVDGIITEACFTCHERLAHSRVLCLEFFGRTMRPAMHVIRDVVALRDDIRKEGDLVKISALEEFGTKYVQAIEYKKKSTRYEGEPISVLILQLDSNDETALDGAVKRIVDIVEPYDDVDVLAARDEREAEVFWEDRHRLSAISKRTSGFKINEDIVIPLGVIPEFSDFIEGLNLLYMAKAYRAALQDVGRLPGIGIEDRFINMEFTFASKIINGDVGTSEISDQELEVQAYYFFRDLKSRYSDLGEELDAVHENMRKTRIIIANHMHAGDGNCHVNIPVNSNDPVMLALAEEAIHMVADTVMAMGGVVSGEHGIGITKIGFLPEDRIRALSEYKRRVDPKDILNPGKLTTRELPAPTYTFSFNKLIQDISNTGLADKERLMSMLTNIQTCTRCGKCKQVCPMYTPSRSLIHHPRNKNISLGALIEAIYYSQVIGGEPDRSLMDQLRTLVDHCTACGKCMAVCPVKINTPEVTLHMRTFLEEKGAGGHPIKTRVLHFLVGNPAKRVPAAAKLAAIGQTAANRSITLLPTSWREKAVNPMFQGKGPALGLKNLDDALHLSRGSFFVPRSDDDNGNAVLYFPGCGASLFSSSIGLAGLYILLRSGIPVVLPPEHMCCGYPLITAGCEEEFNANRSRNIDRLSDLMRAANGAGLTVRHVLTSCGTCREGLKEYHLETFATPLVHRDVTQFVMENAPKLFENAPACEEPLLYHAACHAEWSGVPATKASGRYAAALADLSGCKVRVSPGCCGESGMGAMTTPELYNKLRAEKQERLKLDLADYPAKRPIVVGCPSCRMGIRRSLIAMKDNRPVIHTLEYLAERLGGAKWKKDLLSAIGNVGSRPGVRPVNLSGDRN</sequence>
<accession>A0A846QL04</accession>
<dbReference type="GO" id="GO:0071949">
    <property type="term" value="F:FAD binding"/>
    <property type="evidence" value="ECO:0007669"/>
    <property type="project" value="InterPro"/>
</dbReference>
<dbReference type="InterPro" id="IPR036318">
    <property type="entry name" value="FAD-bd_PCMH-like_sf"/>
</dbReference>
<feature type="domain" description="FAD-binding PCMH-type" evidence="7">
    <location>
        <begin position="119"/>
        <end position="339"/>
    </location>
</feature>
<dbReference type="InterPro" id="IPR006094">
    <property type="entry name" value="Oxid_FAD_bind_N"/>
</dbReference>
<dbReference type="InterPro" id="IPR051914">
    <property type="entry name" value="FAD-linked_OxidoTrans_Type4"/>
</dbReference>
<dbReference type="GO" id="GO:0016491">
    <property type="term" value="F:oxidoreductase activity"/>
    <property type="evidence" value="ECO:0007669"/>
    <property type="project" value="UniProtKB-ARBA"/>
</dbReference>
<organism evidence="8 9">
    <name type="scientific">Desulfobaculum xiamenense</name>
    <dbReference type="NCBI Taxonomy" id="995050"/>
    <lineage>
        <taxon>Bacteria</taxon>
        <taxon>Pseudomonadati</taxon>
        <taxon>Thermodesulfobacteriota</taxon>
        <taxon>Desulfovibrionia</taxon>
        <taxon>Desulfovibrionales</taxon>
        <taxon>Desulfovibrionaceae</taxon>
        <taxon>Desulfobaculum</taxon>
    </lineage>
</organism>
<dbReference type="SUPFAM" id="SSF56176">
    <property type="entry name" value="FAD-binding/transporter-associated domain-like"/>
    <property type="match status" value="1"/>
</dbReference>
<dbReference type="Gene3D" id="3.30.465.10">
    <property type="match status" value="1"/>
</dbReference>
<dbReference type="GO" id="GO:0051536">
    <property type="term" value="F:iron-sulfur cluster binding"/>
    <property type="evidence" value="ECO:0007669"/>
    <property type="project" value="UniProtKB-KW"/>
</dbReference>